<feature type="compositionally biased region" description="Polar residues" evidence="1">
    <location>
        <begin position="1"/>
        <end position="11"/>
    </location>
</feature>
<organism evidence="3 4">
    <name type="scientific">Natronomicrosphaera hydrolytica</name>
    <dbReference type="NCBI Taxonomy" id="3242702"/>
    <lineage>
        <taxon>Bacteria</taxon>
        <taxon>Pseudomonadati</taxon>
        <taxon>Planctomycetota</taxon>
        <taxon>Phycisphaerae</taxon>
        <taxon>Phycisphaerales</taxon>
        <taxon>Phycisphaeraceae</taxon>
        <taxon>Natronomicrosphaera</taxon>
    </lineage>
</organism>
<dbReference type="InterPro" id="IPR038062">
    <property type="entry name" value="ScdA-like_N_sf"/>
</dbReference>
<dbReference type="Pfam" id="PF08984">
    <property type="entry name" value="DUF1858"/>
    <property type="match status" value="1"/>
</dbReference>
<sequence length="168" mass="17907">MSQPHATVNTNGHHDAPSSRSSLAGTVYRRYFLGAISWRGWRAAKQRPDGLSDEGEAVPARLASYHFVADVVRWYPQTIEVLARVGFTPIRSALLRATLARRITLAQAAMIGRVPLATLLEVLNDAIDAPPESDAAPAAACSGLCHQCSCSTEHTAPASKSPVVGAHV</sequence>
<feature type="domain" description="DUF1858" evidence="2">
    <location>
        <begin position="68"/>
        <end position="119"/>
    </location>
</feature>
<protein>
    <submittedName>
        <fullName evidence="3">DUF1858 domain-containing protein</fullName>
    </submittedName>
</protein>
<dbReference type="Gene3D" id="1.10.3910.10">
    <property type="entry name" value="SP0561-like"/>
    <property type="match status" value="1"/>
</dbReference>
<dbReference type="Proteomes" id="UP001575105">
    <property type="component" value="Unassembled WGS sequence"/>
</dbReference>
<dbReference type="SUPFAM" id="SSF140683">
    <property type="entry name" value="SP0561-like"/>
    <property type="match status" value="1"/>
</dbReference>
<dbReference type="RefSeq" id="WP_425345672.1">
    <property type="nucleotide sequence ID" value="NZ_JBGUBD010000006.1"/>
</dbReference>
<evidence type="ECO:0000256" key="1">
    <source>
        <dbReference type="SAM" id="MobiDB-lite"/>
    </source>
</evidence>
<reference evidence="3 4" key="1">
    <citation type="submission" date="2024-08" db="EMBL/GenBank/DDBJ databases">
        <title>Whole-genome sequencing of halo(alkali)philic microorganisms from hypersaline lakes.</title>
        <authorList>
            <person name="Sorokin D.Y."/>
            <person name="Merkel A.Y."/>
            <person name="Messina E."/>
            <person name="Yakimov M."/>
        </authorList>
    </citation>
    <scope>NUCLEOTIDE SEQUENCE [LARGE SCALE GENOMIC DNA]</scope>
    <source>
        <strain evidence="3 4">AB-hyl4</strain>
    </source>
</reference>
<dbReference type="EMBL" id="JBGUBD010000006">
    <property type="protein sequence ID" value="MFA9478744.1"/>
    <property type="molecule type" value="Genomic_DNA"/>
</dbReference>
<dbReference type="InterPro" id="IPR015077">
    <property type="entry name" value="DUF1858"/>
</dbReference>
<name>A0ABV4U568_9BACT</name>
<keyword evidence="4" id="KW-1185">Reference proteome</keyword>
<evidence type="ECO:0000313" key="3">
    <source>
        <dbReference type="EMBL" id="MFA9478744.1"/>
    </source>
</evidence>
<comment type="caution">
    <text evidence="3">The sequence shown here is derived from an EMBL/GenBank/DDBJ whole genome shotgun (WGS) entry which is preliminary data.</text>
</comment>
<evidence type="ECO:0000313" key="4">
    <source>
        <dbReference type="Proteomes" id="UP001575105"/>
    </source>
</evidence>
<accession>A0ABV4U568</accession>
<proteinExistence type="predicted"/>
<gene>
    <name evidence="3" type="ORF">ACERK3_10595</name>
</gene>
<evidence type="ECO:0000259" key="2">
    <source>
        <dbReference type="Pfam" id="PF08984"/>
    </source>
</evidence>
<feature type="region of interest" description="Disordered" evidence="1">
    <location>
        <begin position="1"/>
        <end position="21"/>
    </location>
</feature>